<proteinExistence type="predicted"/>
<reference evidence="5 6" key="1">
    <citation type="journal article" date="2022" name="Nat. Genet.">
        <title>Improved pea reference genome and pan-genome highlight genomic features and evolutionary characteristics.</title>
        <authorList>
            <person name="Yang T."/>
            <person name="Liu R."/>
            <person name="Luo Y."/>
            <person name="Hu S."/>
            <person name="Wang D."/>
            <person name="Wang C."/>
            <person name="Pandey M.K."/>
            <person name="Ge S."/>
            <person name="Xu Q."/>
            <person name="Li N."/>
            <person name="Li G."/>
            <person name="Huang Y."/>
            <person name="Saxena R.K."/>
            <person name="Ji Y."/>
            <person name="Li M."/>
            <person name="Yan X."/>
            <person name="He Y."/>
            <person name="Liu Y."/>
            <person name="Wang X."/>
            <person name="Xiang C."/>
            <person name="Varshney R.K."/>
            <person name="Ding H."/>
            <person name="Gao S."/>
            <person name="Zong X."/>
        </authorList>
    </citation>
    <scope>NUCLEOTIDE SEQUENCE [LARGE SCALE GENOMIC DNA]</scope>
    <source>
        <strain evidence="5 6">cv. Zhongwan 6</strain>
    </source>
</reference>
<evidence type="ECO:0000256" key="3">
    <source>
        <dbReference type="ARBA" id="ARBA00022679"/>
    </source>
</evidence>
<evidence type="ECO:0000313" key="5">
    <source>
        <dbReference type="EMBL" id="KAI5410970.1"/>
    </source>
</evidence>
<keyword evidence="2" id="KW-0489">Methyltransferase</keyword>
<dbReference type="InterPro" id="IPR029063">
    <property type="entry name" value="SAM-dependent_MTases_sf"/>
</dbReference>
<comment type="caution">
    <text evidence="5">The sequence shown here is derived from an EMBL/GenBank/DDBJ whole genome shotgun (WGS) entry which is preliminary data.</text>
</comment>
<dbReference type="GO" id="GO:0032259">
    <property type="term" value="P:methylation"/>
    <property type="evidence" value="ECO:0007669"/>
    <property type="project" value="UniProtKB-KW"/>
</dbReference>
<gene>
    <name evidence="5" type="ORF">KIW84_056210</name>
</gene>
<evidence type="ECO:0000256" key="1">
    <source>
        <dbReference type="ARBA" id="ARBA00011975"/>
    </source>
</evidence>
<dbReference type="EMBL" id="JAMSHJ010000005">
    <property type="protein sequence ID" value="KAI5410970.1"/>
    <property type="molecule type" value="Genomic_DNA"/>
</dbReference>
<dbReference type="GO" id="GO:0005634">
    <property type="term" value="C:nucleus"/>
    <property type="evidence" value="ECO:0007669"/>
    <property type="project" value="TreeGrafter"/>
</dbReference>
<accession>A0A9D4X0L1</accession>
<protein>
    <recommendedName>
        <fullName evidence="1">DNA (cytosine-5-)-methyltransferase</fullName>
        <ecNumber evidence="1">2.1.1.37</ecNumber>
    </recommendedName>
</protein>
<keyword evidence="6" id="KW-1185">Reference proteome</keyword>
<evidence type="ECO:0000256" key="4">
    <source>
        <dbReference type="ARBA" id="ARBA00022691"/>
    </source>
</evidence>
<name>A0A9D4X0L1_PEA</name>
<dbReference type="PANTHER" id="PTHR10629:SF42">
    <property type="entry name" value="DNA (CYTOSINE-5)-METHYLTRANSFERASE CMT1-RELATED"/>
    <property type="match status" value="1"/>
</dbReference>
<evidence type="ECO:0000313" key="6">
    <source>
        <dbReference type="Proteomes" id="UP001058974"/>
    </source>
</evidence>
<dbReference type="Pfam" id="PF00145">
    <property type="entry name" value="DNA_methylase"/>
    <property type="match status" value="3"/>
</dbReference>
<dbReference type="GO" id="GO:0003886">
    <property type="term" value="F:DNA (cytosine-5-)-methyltransferase activity"/>
    <property type="evidence" value="ECO:0007669"/>
    <property type="project" value="UniProtKB-EC"/>
</dbReference>
<dbReference type="Proteomes" id="UP001058974">
    <property type="component" value="Chromosome 5"/>
</dbReference>
<keyword evidence="3" id="KW-0808">Transferase</keyword>
<organism evidence="5 6">
    <name type="scientific">Pisum sativum</name>
    <name type="common">Garden pea</name>
    <name type="synonym">Lathyrus oleraceus</name>
    <dbReference type="NCBI Taxonomy" id="3888"/>
    <lineage>
        <taxon>Eukaryota</taxon>
        <taxon>Viridiplantae</taxon>
        <taxon>Streptophyta</taxon>
        <taxon>Embryophyta</taxon>
        <taxon>Tracheophyta</taxon>
        <taxon>Spermatophyta</taxon>
        <taxon>Magnoliopsida</taxon>
        <taxon>eudicotyledons</taxon>
        <taxon>Gunneridae</taxon>
        <taxon>Pentapetalae</taxon>
        <taxon>rosids</taxon>
        <taxon>fabids</taxon>
        <taxon>Fabales</taxon>
        <taxon>Fabaceae</taxon>
        <taxon>Papilionoideae</taxon>
        <taxon>50 kb inversion clade</taxon>
        <taxon>NPAAA clade</taxon>
        <taxon>Hologalegina</taxon>
        <taxon>IRL clade</taxon>
        <taxon>Fabeae</taxon>
        <taxon>Lathyrus</taxon>
    </lineage>
</organism>
<dbReference type="Gramene" id="Psat05G0621000-T1">
    <property type="protein sequence ID" value="KAI5410970.1"/>
    <property type="gene ID" value="KIW84_056210"/>
</dbReference>
<dbReference type="GO" id="GO:0003677">
    <property type="term" value="F:DNA binding"/>
    <property type="evidence" value="ECO:0007669"/>
    <property type="project" value="TreeGrafter"/>
</dbReference>
<dbReference type="AlphaFoldDB" id="A0A9D4X0L1"/>
<dbReference type="Gene3D" id="3.40.50.150">
    <property type="entry name" value="Vaccinia Virus protein VP39"/>
    <property type="match status" value="2"/>
</dbReference>
<dbReference type="GO" id="GO:0044027">
    <property type="term" value="P:negative regulation of gene expression via chromosomal CpG island methylation"/>
    <property type="evidence" value="ECO:0007669"/>
    <property type="project" value="TreeGrafter"/>
</dbReference>
<dbReference type="SUPFAM" id="SSF53335">
    <property type="entry name" value="S-adenosyl-L-methionine-dependent methyltransferases"/>
    <property type="match status" value="3"/>
</dbReference>
<dbReference type="PANTHER" id="PTHR10629">
    <property type="entry name" value="CYTOSINE-SPECIFIC METHYLTRANSFERASE"/>
    <property type="match status" value="1"/>
</dbReference>
<dbReference type="InterPro" id="IPR001525">
    <property type="entry name" value="C5_MeTfrase"/>
</dbReference>
<dbReference type="EC" id="2.1.1.37" evidence="1"/>
<sequence>MQDCRGPDCYKLCGPIKERYMQVGNAVVVLVALGLRYKLLSHSRSEASLVRHSEQLAYRHCNLGVILHPEQDIVLSIRENARLQGFPDCYQLCGPIKERYMHVGNAVVVLEALDLRYKLLSHSSICKLGMQWLFSWLLASDTNYSPIQVILHPEQDIVLSIRENARLQGFPDCYQLCGPIKERYMHVGNAVVVLEALDLRYKLLSHSRSEASLVRHSEQLAYRHCNLGVILHPEQDIVLSIRKNARLQGFPDCYQLCGPIKERYMQVGNAVVVLEALDLRYKLLSHSSTQILLLFQL</sequence>
<dbReference type="InterPro" id="IPR050390">
    <property type="entry name" value="C5-Methyltransferase"/>
</dbReference>
<keyword evidence="4" id="KW-0949">S-adenosyl-L-methionine</keyword>
<evidence type="ECO:0000256" key="2">
    <source>
        <dbReference type="ARBA" id="ARBA00022603"/>
    </source>
</evidence>
<dbReference type="Gene3D" id="3.90.120.10">
    <property type="entry name" value="DNA Methylase, subunit A, domain 2"/>
    <property type="match status" value="2"/>
</dbReference>